<dbReference type="Pfam" id="PF12796">
    <property type="entry name" value="Ank_2"/>
    <property type="match status" value="7"/>
</dbReference>
<feature type="repeat" description="ANK" evidence="12">
    <location>
        <begin position="254"/>
        <end position="277"/>
    </location>
</feature>
<feature type="transmembrane region" description="Helical" evidence="15">
    <location>
        <begin position="1049"/>
        <end position="1065"/>
    </location>
</feature>
<dbReference type="PANTHER" id="PTHR47143">
    <property type="entry name" value="TRANSIENT RECEPTOR POTENTIAL CATION CHANNEL PROTEIN PAINLESS"/>
    <property type="match status" value="1"/>
</dbReference>
<name>A0ABP0H4X7_CLALP</name>
<organism evidence="17 18">
    <name type="scientific">Clavelina lepadiformis</name>
    <name type="common">Light-bulb sea squirt</name>
    <name type="synonym">Ascidia lepadiformis</name>
    <dbReference type="NCBI Taxonomy" id="159417"/>
    <lineage>
        <taxon>Eukaryota</taxon>
        <taxon>Metazoa</taxon>
        <taxon>Chordata</taxon>
        <taxon>Tunicata</taxon>
        <taxon>Ascidiacea</taxon>
        <taxon>Aplousobranchia</taxon>
        <taxon>Clavelinidae</taxon>
        <taxon>Clavelina</taxon>
    </lineage>
</organism>
<evidence type="ECO:0000313" key="18">
    <source>
        <dbReference type="Proteomes" id="UP001642483"/>
    </source>
</evidence>
<evidence type="ECO:0000313" key="17">
    <source>
        <dbReference type="EMBL" id="CAK8698608.1"/>
    </source>
</evidence>
<feature type="transmembrane region" description="Helical" evidence="15">
    <location>
        <begin position="991"/>
        <end position="1012"/>
    </location>
</feature>
<keyword evidence="3" id="KW-0716">Sensory transduction</keyword>
<keyword evidence="4 15" id="KW-0812">Transmembrane</keyword>
<dbReference type="Gene3D" id="1.25.40.20">
    <property type="entry name" value="Ankyrin repeat-containing domain"/>
    <property type="match status" value="6"/>
</dbReference>
<dbReference type="EMBL" id="CAWYQH010000174">
    <property type="protein sequence ID" value="CAK8698608.1"/>
    <property type="molecule type" value="Genomic_DNA"/>
</dbReference>
<dbReference type="InterPro" id="IPR036770">
    <property type="entry name" value="Ankyrin_rpt-contain_sf"/>
</dbReference>
<feature type="repeat" description="ANK" evidence="12">
    <location>
        <begin position="423"/>
        <end position="455"/>
    </location>
</feature>
<keyword evidence="13" id="KW-0175">Coiled coil</keyword>
<feature type="repeat" description="ANK" evidence="12">
    <location>
        <begin position="221"/>
        <end position="253"/>
    </location>
</feature>
<keyword evidence="18" id="KW-1185">Reference proteome</keyword>
<reference evidence="17 18" key="1">
    <citation type="submission" date="2024-02" db="EMBL/GenBank/DDBJ databases">
        <authorList>
            <person name="Daric V."/>
            <person name="Darras S."/>
        </authorList>
    </citation>
    <scope>NUCLEOTIDE SEQUENCE [LARGE SCALE GENOMIC DNA]</scope>
</reference>
<keyword evidence="5" id="KW-0677">Repeat</keyword>
<feature type="region of interest" description="Disordered" evidence="14">
    <location>
        <begin position="289"/>
        <end position="318"/>
    </location>
</feature>
<keyword evidence="6 15" id="KW-1133">Transmembrane helix</keyword>
<dbReference type="InterPro" id="IPR005821">
    <property type="entry name" value="Ion_trans_dom"/>
</dbReference>
<keyword evidence="9 15" id="KW-0472">Membrane</keyword>
<evidence type="ECO:0000256" key="3">
    <source>
        <dbReference type="ARBA" id="ARBA00022606"/>
    </source>
</evidence>
<dbReference type="InterPro" id="IPR052076">
    <property type="entry name" value="TRP_cation_channel"/>
</dbReference>
<accession>A0ABP0H4X7</accession>
<comment type="caution">
    <text evidence="17">The sequence shown here is derived from an EMBL/GenBank/DDBJ whole genome shotgun (WGS) entry which is preliminary data.</text>
</comment>
<evidence type="ECO:0000259" key="16">
    <source>
        <dbReference type="Pfam" id="PF00520"/>
    </source>
</evidence>
<dbReference type="Proteomes" id="UP001642483">
    <property type="component" value="Unassembled WGS sequence"/>
</dbReference>
<gene>
    <name evidence="17" type="ORF">CVLEPA_LOCUS32038</name>
</gene>
<evidence type="ECO:0000256" key="13">
    <source>
        <dbReference type="SAM" id="Coils"/>
    </source>
</evidence>
<dbReference type="PROSITE" id="PS50088">
    <property type="entry name" value="ANK_REPEAT"/>
    <property type="match status" value="10"/>
</dbReference>
<dbReference type="Pfam" id="PF00520">
    <property type="entry name" value="Ion_trans"/>
    <property type="match status" value="1"/>
</dbReference>
<dbReference type="PROSITE" id="PS50297">
    <property type="entry name" value="ANK_REP_REGION"/>
    <property type="match status" value="10"/>
</dbReference>
<keyword evidence="7 12" id="KW-0040">ANK repeat</keyword>
<feature type="transmembrane region" description="Helical" evidence="15">
    <location>
        <begin position="873"/>
        <end position="896"/>
    </location>
</feature>
<evidence type="ECO:0000256" key="10">
    <source>
        <dbReference type="ARBA" id="ARBA00023303"/>
    </source>
</evidence>
<feature type="repeat" description="ANK" evidence="12">
    <location>
        <begin position="456"/>
        <end position="488"/>
    </location>
</feature>
<dbReference type="PRINTS" id="PR01415">
    <property type="entry name" value="ANKYRIN"/>
</dbReference>
<evidence type="ECO:0000256" key="8">
    <source>
        <dbReference type="ARBA" id="ARBA00023065"/>
    </source>
</evidence>
<proteinExistence type="predicted"/>
<feature type="repeat" description="ANK" evidence="12">
    <location>
        <begin position="95"/>
        <end position="127"/>
    </location>
</feature>
<feature type="repeat" description="ANK" evidence="12">
    <location>
        <begin position="187"/>
        <end position="209"/>
    </location>
</feature>
<evidence type="ECO:0000256" key="11">
    <source>
        <dbReference type="ARBA" id="ARBA00036634"/>
    </source>
</evidence>
<evidence type="ECO:0000256" key="5">
    <source>
        <dbReference type="ARBA" id="ARBA00022737"/>
    </source>
</evidence>
<evidence type="ECO:0000256" key="1">
    <source>
        <dbReference type="ARBA" id="ARBA00004141"/>
    </source>
</evidence>
<feature type="domain" description="Ion transport" evidence="16">
    <location>
        <begin position="957"/>
        <end position="1187"/>
    </location>
</feature>
<feature type="coiled-coil region" evidence="13">
    <location>
        <begin position="1351"/>
        <end position="1378"/>
    </location>
</feature>
<evidence type="ECO:0000256" key="4">
    <source>
        <dbReference type="ARBA" id="ARBA00022692"/>
    </source>
</evidence>
<keyword evidence="2" id="KW-0813">Transport</keyword>
<dbReference type="PANTHER" id="PTHR47143:SF3">
    <property type="entry name" value="PWWP DOMAIN-CONTAINING PROTEIN"/>
    <property type="match status" value="1"/>
</dbReference>
<feature type="transmembrane region" description="Helical" evidence="15">
    <location>
        <begin position="1154"/>
        <end position="1177"/>
    </location>
</feature>
<protein>
    <recommendedName>
        <fullName evidence="16">Ion transport domain-containing protein</fullName>
    </recommendedName>
</protein>
<feature type="compositionally biased region" description="Low complexity" evidence="14">
    <location>
        <begin position="297"/>
        <end position="307"/>
    </location>
</feature>
<dbReference type="InterPro" id="IPR002110">
    <property type="entry name" value="Ankyrin_rpt"/>
</dbReference>
<evidence type="ECO:0000256" key="7">
    <source>
        <dbReference type="ARBA" id="ARBA00023043"/>
    </source>
</evidence>
<evidence type="ECO:0000256" key="14">
    <source>
        <dbReference type="SAM" id="MobiDB-lite"/>
    </source>
</evidence>
<feature type="repeat" description="ANK" evidence="12">
    <location>
        <begin position="390"/>
        <end position="422"/>
    </location>
</feature>
<evidence type="ECO:0000256" key="15">
    <source>
        <dbReference type="SAM" id="Phobius"/>
    </source>
</evidence>
<dbReference type="SUPFAM" id="SSF48403">
    <property type="entry name" value="Ankyrin repeat"/>
    <property type="match status" value="2"/>
</dbReference>
<feature type="repeat" description="ANK" evidence="12">
    <location>
        <begin position="662"/>
        <end position="690"/>
    </location>
</feature>
<dbReference type="Pfam" id="PF00023">
    <property type="entry name" value="Ank"/>
    <property type="match status" value="1"/>
</dbReference>
<evidence type="ECO:0000256" key="2">
    <source>
        <dbReference type="ARBA" id="ARBA00022448"/>
    </source>
</evidence>
<evidence type="ECO:0000256" key="9">
    <source>
        <dbReference type="ARBA" id="ARBA00023136"/>
    </source>
</evidence>
<dbReference type="SMART" id="SM00248">
    <property type="entry name" value="ANK"/>
    <property type="match status" value="16"/>
</dbReference>
<comment type="subcellular location">
    <subcellularLocation>
        <location evidence="1">Membrane</location>
        <topology evidence="1">Multi-pass membrane protein</topology>
    </subcellularLocation>
</comment>
<keyword evidence="8" id="KW-0406">Ion transport</keyword>
<evidence type="ECO:0000256" key="12">
    <source>
        <dbReference type="PROSITE-ProRule" id="PRU00023"/>
    </source>
</evidence>
<comment type="catalytic activity">
    <reaction evidence="11">
        <text>Ca(2+)(in) = Ca(2+)(out)</text>
        <dbReference type="Rhea" id="RHEA:29671"/>
        <dbReference type="ChEBI" id="CHEBI:29108"/>
    </reaction>
</comment>
<feature type="transmembrane region" description="Helical" evidence="15">
    <location>
        <begin position="1085"/>
        <end position="1109"/>
    </location>
</feature>
<evidence type="ECO:0000256" key="6">
    <source>
        <dbReference type="ARBA" id="ARBA00022989"/>
    </source>
</evidence>
<keyword evidence="10" id="KW-0407">Ion channel</keyword>
<feature type="repeat" description="ANK" evidence="12">
    <location>
        <begin position="592"/>
        <end position="624"/>
    </location>
</feature>
<feature type="repeat" description="ANK" evidence="12">
    <location>
        <begin position="525"/>
        <end position="557"/>
    </location>
</feature>
<sequence length="1436" mass="161622">MEMKDRKTSLLQGPKALGAALVANINPAFAQTSPISEQNPVTMPDHVRVYTQSDLANLTFHQVAREGDVMLMEKLLERLPHVQQRKKRLNARDDGKLTPMHYAARYHHYHMINFLISNGANVQPKGEDDATPLHFIAKYKKKKAVEAQSGNDDDDSSSDEELPPEESFSCLKLLVEHGAHVNPKDAMGLTPLHQACTRGNTTAVRELLECPGLALEMTDHQGMTALHLACLYRRKTIVKLLLEAGSSLKCKDKDMTTPLHLACAEGSIQIAQFLLDKADTLAESAQATYVNGDGDGKSNSKGSNNDSKTNEGKPLNGFSKLVRSTTSNSLGIKLAAWKGGAAGLLNDVDAEKNLPFHLAIENGHMNLVEFCVEKSRLAGLGSMVDVCRSRDDSCLHLAVQANSIEIVKFLMKEGADINARNSSLVTPLLLACQHNAHIIVKHLLQSGANIEMKDSDFMTPLLIASRYGHLETITYLLEYNADITETDKDDRTCLMWAAEENRSDALTILLRRNKMRLMIEERDKYNNTALHLASVKGHTDTVKLLLNHRASADIKNDDDRTTLHMASLHGHDAIIPDLVNRDRSIINSGDEEANSALHLAAIGGNLNCVSVLIQSGANIELRNARQWTPLDCAAAYGWAKAARCLLEAGASIQPRGKIKVCALHLACQRGHVEMVHLLLQWKADVTFRSADGRNALDYAIDCSQKECVLALIRHETWQQSLKNAVINPVSGRMTTPMRRLISKMEDMAQIVCNQCITDNGKKPENDDYSITLNYEFFDDMFASTEWMERIEAGRPDSSKTTDTTPLAIDDTQYSVYDDAGQLTPEALTYSKDSDELQKNHPLKIMVDSKCEGLLVHPVVTGLLNYKWRRYGRYLYYFNLLLFVTYLVLLNVYMMLLPAFYRIDWVKTTEYRKYFLNLTGANESYADEFAASGNRTDCWFFRGEYDIPSCQFVNAPTRGLRWGIFGFAVFNLARELFQFVNQKLGYFDITNVIEVTLYILSLILTFNFTAYSLPSISVLTDQALTVDDVSEPLMSFQGDTGLRQEWQQEVGAFAVFLSWMGLLLFIQKIPRLGIFVVMFTDILKTFGQFFLVFVFFIFGFAFAFTILLGNQAVFENWYEALVSTSVMMIGELDYTSKFFGSSAYEEAIYTREVTYVLFVIFLLVMTIIIMNLLVGLAVGDIIQVQEHATLERLGMQVALTLEVEFTLPAFLRKKLCLRKQKMEINKYRKANFIKKLLFEDSEMSIEHISKALDKEAVDQDEVRSDSDKILLSLSTLRNKMGDLMADQAEVKQGVRSVRSMVRDVKSDAKIYAEDIKDNVSSSGVTISRQIDMTHTGLTQTTQLESNETRGKVDGTRAVVAELQTDVERTKQEIALVKTDLERRMDVMQKALLSRSWEELESGMKRCQDMVEKSKSELMESLEEMKIVFMREKFMSNV</sequence>